<dbReference type="Gene3D" id="3.30.590.10">
    <property type="entry name" value="Glutamine synthetase/guanido kinase, catalytic domain"/>
    <property type="match status" value="1"/>
</dbReference>
<dbReference type="InterPro" id="IPR008147">
    <property type="entry name" value="Gln_synt_N"/>
</dbReference>
<reference evidence="10 11" key="1">
    <citation type="submission" date="2022-04" db="EMBL/GenBank/DDBJ databases">
        <authorList>
            <person name="Grouzdev D.S."/>
            <person name="Pantiukh K.S."/>
            <person name="Krutkina M.S."/>
        </authorList>
    </citation>
    <scope>NUCLEOTIDE SEQUENCE [LARGE SCALE GENOMIC DNA]</scope>
    <source>
        <strain evidence="10 11">6x-1</strain>
    </source>
</reference>
<dbReference type="SUPFAM" id="SSF55931">
    <property type="entry name" value="Glutamine synthetase/guanido kinase"/>
    <property type="match status" value="1"/>
</dbReference>
<evidence type="ECO:0000256" key="1">
    <source>
        <dbReference type="ARBA" id="ARBA00001946"/>
    </source>
</evidence>
<keyword evidence="3" id="KW-0436">Ligase</keyword>
<dbReference type="SMART" id="SM01230">
    <property type="entry name" value="Gln-synt_C"/>
    <property type="match status" value="1"/>
</dbReference>
<organism evidence="10 11">
    <name type="scientific">Ancylobacter crimeensis</name>
    <dbReference type="NCBI Taxonomy" id="2579147"/>
    <lineage>
        <taxon>Bacteria</taxon>
        <taxon>Pseudomonadati</taxon>
        <taxon>Pseudomonadota</taxon>
        <taxon>Alphaproteobacteria</taxon>
        <taxon>Hyphomicrobiales</taxon>
        <taxon>Xanthobacteraceae</taxon>
        <taxon>Ancylobacter</taxon>
    </lineage>
</organism>
<dbReference type="Pfam" id="PF00120">
    <property type="entry name" value="Gln-synt_C"/>
    <property type="match status" value="1"/>
</dbReference>
<keyword evidence="6" id="KW-0535">Nitrogen fixation</keyword>
<accession>A0ABT0DE53</accession>
<evidence type="ECO:0000256" key="6">
    <source>
        <dbReference type="ARBA" id="ARBA00023231"/>
    </source>
</evidence>
<evidence type="ECO:0000256" key="2">
    <source>
        <dbReference type="ARBA" id="ARBA00003117"/>
    </source>
</evidence>
<keyword evidence="4" id="KW-0547">Nucleotide-binding</keyword>
<evidence type="ECO:0000256" key="4">
    <source>
        <dbReference type="ARBA" id="ARBA00022741"/>
    </source>
</evidence>
<evidence type="ECO:0000313" key="10">
    <source>
        <dbReference type="EMBL" id="MCK0198236.1"/>
    </source>
</evidence>
<protein>
    <submittedName>
        <fullName evidence="10">Glutamine synthetase family protein</fullName>
    </submittedName>
</protein>
<evidence type="ECO:0000256" key="3">
    <source>
        <dbReference type="ARBA" id="ARBA00022598"/>
    </source>
</evidence>
<evidence type="ECO:0000313" key="11">
    <source>
        <dbReference type="Proteomes" id="UP001203284"/>
    </source>
</evidence>
<dbReference type="InterPro" id="IPR008146">
    <property type="entry name" value="Gln_synth_cat_dom"/>
</dbReference>
<dbReference type="Pfam" id="PF16952">
    <property type="entry name" value="Gln-synt_N_2"/>
    <property type="match status" value="1"/>
</dbReference>
<feature type="domain" description="GS catalytic" evidence="9">
    <location>
        <begin position="105"/>
        <end position="440"/>
    </location>
</feature>
<evidence type="ECO:0000256" key="8">
    <source>
        <dbReference type="RuleBase" id="RU000384"/>
    </source>
</evidence>
<dbReference type="Proteomes" id="UP001203284">
    <property type="component" value="Unassembled WGS sequence"/>
</dbReference>
<comment type="similarity">
    <text evidence="7 8">Belongs to the glutamine synthetase family.</text>
</comment>
<keyword evidence="11" id="KW-1185">Reference proteome</keyword>
<name>A0ABT0DE53_9HYPH</name>
<dbReference type="InterPro" id="IPR036651">
    <property type="entry name" value="Gln_synt_N_sf"/>
</dbReference>
<dbReference type="Gene3D" id="3.10.20.70">
    <property type="entry name" value="Glutamine synthetase, N-terminal domain"/>
    <property type="match status" value="1"/>
</dbReference>
<dbReference type="RefSeq" id="WP_247030137.1">
    <property type="nucleotide sequence ID" value="NZ_JALKCH010000010.1"/>
</dbReference>
<dbReference type="InterPro" id="IPR014746">
    <property type="entry name" value="Gln_synth/guanido_kin_cat_dom"/>
</dbReference>
<comment type="function">
    <text evidence="2">Catalyzes the ATP-dependent biosynthesis of glutamine from glutamate and ammonia.</text>
</comment>
<sequence>MSHAPIELTSIVTTDFAAITRGRPVPHKRLGSYAAAGVGWVPANVALTPFNIIADPNPFGSAGDLRIRPDLDAVYRTAATGAPTPLGLAMGTLVELDGAPWCCCSRTILADALAALEAATGLRLLATFEQEFQIVGAGLPPAHAFSPAALRRADPLGGQILAALTEAGVEPEMVLAEYGADQYEVTHAPTHALAAADRAVAIREIVREIIANRGWHASFAPKTSPTGVGNGVHIHVSLVDDTGAPVGYDPSAPGGLSAINASFLAGILRHMRAITVLTAASLPSYYRLQPHGWSAAWTWLGDRDREASLRICPLVRLAGKDPARQFNVEYRAADATANPYLALAALVRAGLEGLKAKLPPPPIFSGDPALLEESERARLGLARLPGSLEEALAVFEADETVRSWFHPLFVETYAAVRRQELAILAGKSPEDVCALYRDLY</sequence>
<dbReference type="PROSITE" id="PS51987">
    <property type="entry name" value="GS_CATALYTIC"/>
    <property type="match status" value="1"/>
</dbReference>
<proteinExistence type="inferred from homology"/>
<dbReference type="PANTHER" id="PTHR43785:SF12">
    <property type="entry name" value="TYPE-1 GLUTAMINE SYNTHETASE 2"/>
    <property type="match status" value="1"/>
</dbReference>
<dbReference type="PANTHER" id="PTHR43785">
    <property type="entry name" value="GAMMA-GLUTAMYLPUTRESCINE SYNTHETASE"/>
    <property type="match status" value="1"/>
</dbReference>
<comment type="cofactor">
    <cofactor evidence="1">
        <name>Mg(2+)</name>
        <dbReference type="ChEBI" id="CHEBI:18420"/>
    </cofactor>
</comment>
<gene>
    <name evidence="10" type="ORF">MWN34_15080</name>
</gene>
<keyword evidence="5" id="KW-0067">ATP-binding</keyword>
<evidence type="ECO:0000256" key="5">
    <source>
        <dbReference type="ARBA" id="ARBA00022840"/>
    </source>
</evidence>
<comment type="caution">
    <text evidence="10">The sequence shown here is derived from an EMBL/GenBank/DDBJ whole genome shotgun (WGS) entry which is preliminary data.</text>
</comment>
<dbReference type="EMBL" id="JALKCH010000010">
    <property type="protein sequence ID" value="MCK0198236.1"/>
    <property type="molecule type" value="Genomic_DNA"/>
</dbReference>
<evidence type="ECO:0000256" key="7">
    <source>
        <dbReference type="PROSITE-ProRule" id="PRU01331"/>
    </source>
</evidence>
<evidence type="ECO:0000259" key="9">
    <source>
        <dbReference type="PROSITE" id="PS51987"/>
    </source>
</evidence>